<dbReference type="Pfam" id="PF13637">
    <property type="entry name" value="Ank_4"/>
    <property type="match status" value="1"/>
</dbReference>
<keyword evidence="5" id="KW-1185">Reference proteome</keyword>
<organism evidence="4 5">
    <name type="scientific">Pedobacter punctiformis</name>
    <dbReference type="NCBI Taxonomy" id="3004097"/>
    <lineage>
        <taxon>Bacteria</taxon>
        <taxon>Pseudomonadati</taxon>
        <taxon>Bacteroidota</taxon>
        <taxon>Sphingobacteriia</taxon>
        <taxon>Sphingobacteriales</taxon>
        <taxon>Sphingobacteriaceae</taxon>
        <taxon>Pedobacter</taxon>
    </lineage>
</organism>
<dbReference type="Gene3D" id="1.25.40.20">
    <property type="entry name" value="Ankyrin repeat-containing domain"/>
    <property type="match status" value="3"/>
</dbReference>
<dbReference type="Pfam" id="PF00023">
    <property type="entry name" value="Ank"/>
    <property type="match status" value="1"/>
</dbReference>
<keyword evidence="2 3" id="KW-0040">ANK repeat</keyword>
<dbReference type="PANTHER" id="PTHR24123:SF33">
    <property type="entry name" value="PROTEIN HOS4"/>
    <property type="match status" value="1"/>
</dbReference>
<evidence type="ECO:0000256" key="2">
    <source>
        <dbReference type="ARBA" id="ARBA00023043"/>
    </source>
</evidence>
<gene>
    <name evidence="4" type="ORF">O0955_04775</name>
</gene>
<name>A0ABT4L659_9SPHI</name>
<feature type="repeat" description="ANK" evidence="3">
    <location>
        <begin position="112"/>
        <end position="144"/>
    </location>
</feature>
<sequence>MNLTEIRYAYLEGKELSEINEMYKSRLSDLSDELQFEVWKQVCIFANVEMITYLLSQGWRAAGVEDKYGNTLLHIMAEAEQLGNYFILENRIYETTKLLLEAKVSPLRKNNDGETAIMIGVKNGYFEMLQAYEELGAKSNFTDRNGNTLLHILAQYSYNSMFAFETAREQLEYNYQSADFNENSQRDVQKRSELEWHFNVKQARVNHFITFALLLLEFGADPHQKNNEGETAIDVSVRYKSKPIGAILNGVDLSNQETAPLYFKAGGMNVFQACIYKDTEALNALIQLGENLNEEYDKEGDRYQGMTPLSIAMVLHHFDCIDLLLKNGADPYRLDSKSWHPFRYLYIPESNINTNSDQFNDKTFPRILKSYIETGFDINSLLDDDENTLLTISAKYADGLTLYNSNSVAKVLIEEAVYSNADVNKTNREGISALMYLCLGDSQRAEKNLVTVLEQGASTELKDKNGKTALIYAVNNPDKSVAKTYCELLAEFGNLLIDSKDNSGKSALDYAVENNNENLVAWLLERE</sequence>
<dbReference type="RefSeq" id="WP_269426377.1">
    <property type="nucleotide sequence ID" value="NZ_JAPWGM010000001.1"/>
</dbReference>
<evidence type="ECO:0000256" key="1">
    <source>
        <dbReference type="ARBA" id="ARBA00022737"/>
    </source>
</evidence>
<dbReference type="InterPro" id="IPR002110">
    <property type="entry name" value="Ankyrin_rpt"/>
</dbReference>
<dbReference type="PROSITE" id="PS50297">
    <property type="entry name" value="ANK_REP_REGION"/>
    <property type="match status" value="1"/>
</dbReference>
<accession>A0ABT4L659</accession>
<dbReference type="PROSITE" id="PS50088">
    <property type="entry name" value="ANK_REPEAT"/>
    <property type="match status" value="2"/>
</dbReference>
<dbReference type="EMBL" id="JAPWGM010000001">
    <property type="protein sequence ID" value="MCZ4243311.1"/>
    <property type="molecule type" value="Genomic_DNA"/>
</dbReference>
<reference evidence="4" key="1">
    <citation type="submission" date="2022-12" db="EMBL/GenBank/DDBJ databases">
        <title>Genome sequence of HCMS5-2.</title>
        <authorList>
            <person name="Woo H."/>
        </authorList>
    </citation>
    <scope>NUCLEOTIDE SEQUENCE</scope>
    <source>
        <strain evidence="4">HCMS5-2</strain>
    </source>
</reference>
<evidence type="ECO:0000256" key="3">
    <source>
        <dbReference type="PROSITE-ProRule" id="PRU00023"/>
    </source>
</evidence>
<keyword evidence="1" id="KW-0677">Repeat</keyword>
<dbReference type="SUPFAM" id="SSF48403">
    <property type="entry name" value="Ankyrin repeat"/>
    <property type="match status" value="2"/>
</dbReference>
<proteinExistence type="predicted"/>
<dbReference type="Proteomes" id="UP001144347">
    <property type="component" value="Unassembled WGS sequence"/>
</dbReference>
<dbReference type="Pfam" id="PF12796">
    <property type="entry name" value="Ank_2"/>
    <property type="match status" value="1"/>
</dbReference>
<evidence type="ECO:0000313" key="5">
    <source>
        <dbReference type="Proteomes" id="UP001144347"/>
    </source>
</evidence>
<feature type="repeat" description="ANK" evidence="3">
    <location>
        <begin position="304"/>
        <end position="336"/>
    </location>
</feature>
<dbReference type="InterPro" id="IPR036770">
    <property type="entry name" value="Ankyrin_rpt-contain_sf"/>
</dbReference>
<protein>
    <submittedName>
        <fullName evidence="4">Ankyrin repeat domain-containing protein</fullName>
    </submittedName>
</protein>
<comment type="caution">
    <text evidence="4">The sequence shown here is derived from an EMBL/GenBank/DDBJ whole genome shotgun (WGS) entry which is preliminary data.</text>
</comment>
<dbReference type="SMART" id="SM00248">
    <property type="entry name" value="ANK"/>
    <property type="match status" value="8"/>
</dbReference>
<dbReference type="PANTHER" id="PTHR24123">
    <property type="entry name" value="ANKYRIN REPEAT-CONTAINING"/>
    <property type="match status" value="1"/>
</dbReference>
<dbReference type="InterPro" id="IPR051165">
    <property type="entry name" value="Multifunctional_ANK_Repeat"/>
</dbReference>
<evidence type="ECO:0000313" key="4">
    <source>
        <dbReference type="EMBL" id="MCZ4243311.1"/>
    </source>
</evidence>